<dbReference type="RefSeq" id="XP_023652325.1">
    <property type="nucleotide sequence ID" value="XM_023796557.2"/>
</dbReference>
<keyword evidence="3" id="KW-1185">Reference proteome</keyword>
<dbReference type="GeneTree" id="ENSGT00940000163701"/>
<reference evidence="2" key="1">
    <citation type="submission" date="2025-08" db="UniProtKB">
        <authorList>
            <consortium name="Ensembl"/>
        </authorList>
    </citation>
    <scope>IDENTIFICATION</scope>
</reference>
<evidence type="ECO:0000256" key="1">
    <source>
        <dbReference type="ARBA" id="ARBA00009024"/>
    </source>
</evidence>
<dbReference type="AlphaFoldDB" id="A0A3B3RBS5"/>
<name>A0A3B3RBS5_9TELE</name>
<proteinExistence type="inferred from homology"/>
<reference evidence="2" key="2">
    <citation type="submission" date="2025-09" db="UniProtKB">
        <authorList>
            <consortium name="Ensembl"/>
        </authorList>
    </citation>
    <scope>IDENTIFICATION</scope>
</reference>
<dbReference type="InterPro" id="IPR006461">
    <property type="entry name" value="PLAC_motif_containing"/>
</dbReference>
<dbReference type="GeneID" id="111835847"/>
<evidence type="ECO:0000313" key="2">
    <source>
        <dbReference type="Ensembl" id="ENSPKIP00000015828.1"/>
    </source>
</evidence>
<dbReference type="OrthoDB" id="1045822at2759"/>
<dbReference type="KEGG" id="pki:111835847"/>
<dbReference type="Pfam" id="PF04749">
    <property type="entry name" value="PLAC8"/>
    <property type="match status" value="1"/>
</dbReference>
<evidence type="ECO:0000313" key="3">
    <source>
        <dbReference type="Proteomes" id="UP000261540"/>
    </source>
</evidence>
<dbReference type="Proteomes" id="UP000261540">
    <property type="component" value="Unplaced"/>
</dbReference>
<accession>A0A3B3RBS5</accession>
<dbReference type="Ensembl" id="ENSPKIT00000040303.1">
    <property type="protein sequence ID" value="ENSPKIP00000015828.1"/>
    <property type="gene ID" value="ENSPKIG00000002408.1"/>
</dbReference>
<protein>
    <submittedName>
        <fullName evidence="2">Cornifelin homolog B-like</fullName>
    </submittedName>
</protein>
<comment type="similarity">
    <text evidence="1">Belongs to the cornifelin family.</text>
</comment>
<dbReference type="PANTHER" id="PTHR15907">
    <property type="entry name" value="DUF614 FAMILY PROTEIN-RELATED"/>
    <property type="match status" value="1"/>
</dbReference>
<organism evidence="2 3">
    <name type="scientific">Paramormyrops kingsleyae</name>
    <dbReference type="NCBI Taxonomy" id="1676925"/>
    <lineage>
        <taxon>Eukaryota</taxon>
        <taxon>Metazoa</taxon>
        <taxon>Chordata</taxon>
        <taxon>Craniata</taxon>
        <taxon>Vertebrata</taxon>
        <taxon>Euteleostomi</taxon>
        <taxon>Actinopterygii</taxon>
        <taxon>Neopterygii</taxon>
        <taxon>Teleostei</taxon>
        <taxon>Osteoglossocephala</taxon>
        <taxon>Osteoglossomorpha</taxon>
        <taxon>Osteoglossiformes</taxon>
        <taxon>Mormyridae</taxon>
        <taxon>Paramormyrops</taxon>
    </lineage>
</organism>
<sequence length="170" mass="18625">MRRPPRLKSRSTAVPGVSTGLTRIGVFCQARHRYSISMATNIVMQQPGTTMVMAQTSEWSSGICDCCDDMADCCCGFWCLPCYACKVSKDHGECTCLPLLEYAAFGYGACIPAIALAVRVSVRRTYGIQGSICNDCLHASFCYPCSWCQVSREIKARQSSAAIVYNRTAK</sequence>
<dbReference type="NCBIfam" id="TIGR01571">
    <property type="entry name" value="A_thal_Cys_rich"/>
    <property type="match status" value="1"/>
</dbReference>